<reference evidence="1 2" key="1">
    <citation type="submission" date="2019-06" db="EMBL/GenBank/DDBJ databases">
        <title>Genomic Encyclopedia of Type Strains, Phase IV (KMG-V): Genome sequencing to study the core and pangenomes of soil and plant-associated prokaryotes.</title>
        <authorList>
            <person name="Whitman W."/>
        </authorList>
    </citation>
    <scope>NUCLEOTIDE SEQUENCE [LARGE SCALE GENOMIC DNA]</scope>
    <source>
        <strain evidence="1 2">BR 510</strain>
    </source>
</reference>
<proteinExistence type="predicted"/>
<evidence type="ECO:0000313" key="1">
    <source>
        <dbReference type="EMBL" id="TWA98555.1"/>
    </source>
</evidence>
<comment type="caution">
    <text evidence="1">The sequence shown here is derived from an EMBL/GenBank/DDBJ whole genome shotgun (WGS) entry which is preliminary data.</text>
</comment>
<name>A0A560DN69_9BRAD</name>
<dbReference type="AlphaFoldDB" id="A0A560DN69"/>
<protein>
    <submittedName>
        <fullName evidence="1">Uncharacterized protein</fullName>
    </submittedName>
</protein>
<accession>A0A560DN69</accession>
<dbReference type="Proteomes" id="UP000319949">
    <property type="component" value="Unassembled WGS sequence"/>
</dbReference>
<dbReference type="RefSeq" id="WP_186467535.1">
    <property type="nucleotide sequence ID" value="NZ_VITK01000005.1"/>
</dbReference>
<sequence>MSRDRMNDLELRAYGEIARALAMVAFSIADGEPATEATSLASHFPNAPRPIFRQSVFKYLGRDLWRLRILQPLDDTGKNYAYHFTFACDVKEADRVAQQNWEHGPSLLELLETFIFHFENYGKEWHDFSSEIYVPFGRNGRLAPVLDALASISYVEKTAEGYVWLDVEPVMRVLESLRSAYPTLWASDGEHSP</sequence>
<evidence type="ECO:0000313" key="2">
    <source>
        <dbReference type="Proteomes" id="UP000319949"/>
    </source>
</evidence>
<dbReference type="EMBL" id="VITK01000005">
    <property type="protein sequence ID" value="TWA98555.1"/>
    <property type="molecule type" value="Genomic_DNA"/>
</dbReference>
<gene>
    <name evidence="1" type="ORF">FBZ96_105233</name>
</gene>
<keyword evidence="2" id="KW-1185">Reference proteome</keyword>
<organism evidence="1 2">
    <name type="scientific">Bradyrhizobium stylosanthis</name>
    <dbReference type="NCBI Taxonomy" id="1803665"/>
    <lineage>
        <taxon>Bacteria</taxon>
        <taxon>Pseudomonadati</taxon>
        <taxon>Pseudomonadota</taxon>
        <taxon>Alphaproteobacteria</taxon>
        <taxon>Hyphomicrobiales</taxon>
        <taxon>Nitrobacteraceae</taxon>
        <taxon>Bradyrhizobium</taxon>
    </lineage>
</organism>